<sequence length="244" mass="27277">MSLRSLTKTLLRLEINAPRVATRRALTTSTVLRTADRPLRPMPSPIPQSSQVLTFKEDYTSVHPTTPGHSFGGNGLHATAPEASVSEATLGIASGESVTEQDRLIMKNDPLLSQVVNTLMRDGRKALMQRLIGEALIEIRRQTNANPYTVFRDALDMCSPLMGLTSRKLHAKVVRVPQPLGHRQRIRRALLWVYKATQRRSERTFPKRLSGEILDVINGRSAALKDKLNLHKDVMANRAYIQAK</sequence>
<dbReference type="SUPFAM" id="SSF47973">
    <property type="entry name" value="Ribosomal protein S7"/>
    <property type="match status" value="1"/>
</dbReference>
<comment type="similarity">
    <text evidence="1">Belongs to the universal ribosomal protein uS7 family.</text>
</comment>
<keyword evidence="2" id="KW-0689">Ribosomal protein</keyword>
<organism evidence="5 6">
    <name type="scientific">Tieghemiomyces parasiticus</name>
    <dbReference type="NCBI Taxonomy" id="78921"/>
    <lineage>
        <taxon>Eukaryota</taxon>
        <taxon>Fungi</taxon>
        <taxon>Fungi incertae sedis</taxon>
        <taxon>Zoopagomycota</taxon>
        <taxon>Kickxellomycotina</taxon>
        <taxon>Dimargaritomycetes</taxon>
        <taxon>Dimargaritales</taxon>
        <taxon>Dimargaritaceae</taxon>
        <taxon>Tieghemiomyces</taxon>
    </lineage>
</organism>
<dbReference type="EMBL" id="JANBPT010000986">
    <property type="protein sequence ID" value="KAJ1910949.1"/>
    <property type="molecule type" value="Genomic_DNA"/>
</dbReference>
<protein>
    <recommendedName>
        <fullName evidence="4">Small ribosomal subunit protein uS7 domain-containing protein</fullName>
    </recommendedName>
</protein>
<dbReference type="Pfam" id="PF00177">
    <property type="entry name" value="Ribosomal_S7"/>
    <property type="match status" value="1"/>
</dbReference>
<reference evidence="5" key="1">
    <citation type="submission" date="2022-07" db="EMBL/GenBank/DDBJ databases">
        <title>Phylogenomic reconstructions and comparative analyses of Kickxellomycotina fungi.</title>
        <authorList>
            <person name="Reynolds N.K."/>
            <person name="Stajich J.E."/>
            <person name="Barry K."/>
            <person name="Grigoriev I.V."/>
            <person name="Crous P."/>
            <person name="Smith M.E."/>
        </authorList>
    </citation>
    <scope>NUCLEOTIDE SEQUENCE</scope>
    <source>
        <strain evidence="5">RSA 861</strain>
    </source>
</reference>
<evidence type="ECO:0000256" key="3">
    <source>
        <dbReference type="ARBA" id="ARBA00023274"/>
    </source>
</evidence>
<accession>A0A9W8DNM9</accession>
<evidence type="ECO:0000256" key="2">
    <source>
        <dbReference type="ARBA" id="ARBA00022980"/>
    </source>
</evidence>
<evidence type="ECO:0000259" key="4">
    <source>
        <dbReference type="Pfam" id="PF00177"/>
    </source>
</evidence>
<dbReference type="InterPro" id="IPR000235">
    <property type="entry name" value="Ribosomal_uS7"/>
</dbReference>
<feature type="domain" description="Small ribosomal subunit protein uS7" evidence="4">
    <location>
        <begin position="106"/>
        <end position="238"/>
    </location>
</feature>
<dbReference type="Gene3D" id="1.10.455.10">
    <property type="entry name" value="Ribosomal protein S7 domain"/>
    <property type="match status" value="1"/>
</dbReference>
<comment type="caution">
    <text evidence="5">The sequence shown here is derived from an EMBL/GenBank/DDBJ whole genome shotgun (WGS) entry which is preliminary data.</text>
</comment>
<proteinExistence type="inferred from homology"/>
<evidence type="ECO:0000313" key="5">
    <source>
        <dbReference type="EMBL" id="KAJ1910949.1"/>
    </source>
</evidence>
<dbReference type="PANTHER" id="PTHR11205">
    <property type="entry name" value="RIBOSOMAL PROTEIN S7"/>
    <property type="match status" value="1"/>
</dbReference>
<dbReference type="Proteomes" id="UP001150569">
    <property type="component" value="Unassembled WGS sequence"/>
</dbReference>
<evidence type="ECO:0000313" key="6">
    <source>
        <dbReference type="Proteomes" id="UP001150569"/>
    </source>
</evidence>
<keyword evidence="6" id="KW-1185">Reference proteome</keyword>
<name>A0A9W8DNM9_9FUNG</name>
<dbReference type="GO" id="GO:0005840">
    <property type="term" value="C:ribosome"/>
    <property type="evidence" value="ECO:0007669"/>
    <property type="project" value="UniProtKB-KW"/>
</dbReference>
<dbReference type="OrthoDB" id="9972728at2759"/>
<dbReference type="GO" id="GO:0006412">
    <property type="term" value="P:translation"/>
    <property type="evidence" value="ECO:0007669"/>
    <property type="project" value="InterPro"/>
</dbReference>
<dbReference type="PIRSF" id="PIRSF002122">
    <property type="entry name" value="RPS7p_RPS7a_RPS5e_RPS7o"/>
    <property type="match status" value="1"/>
</dbReference>
<dbReference type="GO" id="GO:1990904">
    <property type="term" value="C:ribonucleoprotein complex"/>
    <property type="evidence" value="ECO:0007669"/>
    <property type="project" value="UniProtKB-KW"/>
</dbReference>
<dbReference type="InterPro" id="IPR023798">
    <property type="entry name" value="Ribosomal_uS7_dom"/>
</dbReference>
<gene>
    <name evidence="5" type="ORF">IWQ60_010377</name>
</gene>
<dbReference type="AlphaFoldDB" id="A0A9W8DNM9"/>
<dbReference type="InterPro" id="IPR036823">
    <property type="entry name" value="Ribosomal_uS7_dom_sf"/>
</dbReference>
<evidence type="ECO:0000256" key="1">
    <source>
        <dbReference type="ARBA" id="ARBA00007151"/>
    </source>
</evidence>
<keyword evidence="3" id="KW-0687">Ribonucleoprotein</keyword>